<reference evidence="1 2" key="1">
    <citation type="journal article" date="2019" name="Sci. Rep.">
        <title>Orb-weaving spider Araneus ventricosus genome elucidates the spidroin gene catalogue.</title>
        <authorList>
            <person name="Kono N."/>
            <person name="Nakamura H."/>
            <person name="Ohtoshi R."/>
            <person name="Moran D.A.P."/>
            <person name="Shinohara A."/>
            <person name="Yoshida Y."/>
            <person name="Fujiwara M."/>
            <person name="Mori M."/>
            <person name="Tomita M."/>
            <person name="Arakawa K."/>
        </authorList>
    </citation>
    <scope>NUCLEOTIDE SEQUENCE [LARGE SCALE GENOMIC DNA]</scope>
</reference>
<organism evidence="1 2">
    <name type="scientific">Araneus ventricosus</name>
    <name type="common">Orbweaver spider</name>
    <name type="synonym">Epeira ventricosa</name>
    <dbReference type="NCBI Taxonomy" id="182803"/>
    <lineage>
        <taxon>Eukaryota</taxon>
        <taxon>Metazoa</taxon>
        <taxon>Ecdysozoa</taxon>
        <taxon>Arthropoda</taxon>
        <taxon>Chelicerata</taxon>
        <taxon>Arachnida</taxon>
        <taxon>Araneae</taxon>
        <taxon>Araneomorphae</taxon>
        <taxon>Entelegynae</taxon>
        <taxon>Araneoidea</taxon>
        <taxon>Araneidae</taxon>
        <taxon>Araneus</taxon>
    </lineage>
</organism>
<comment type="caution">
    <text evidence="1">The sequence shown here is derived from an EMBL/GenBank/DDBJ whole genome shotgun (WGS) entry which is preliminary data.</text>
</comment>
<gene>
    <name evidence="1" type="ORF">AVEN_177077_1</name>
</gene>
<evidence type="ECO:0000313" key="2">
    <source>
        <dbReference type="Proteomes" id="UP000499080"/>
    </source>
</evidence>
<evidence type="ECO:0000313" key="1">
    <source>
        <dbReference type="EMBL" id="GBM07113.1"/>
    </source>
</evidence>
<protein>
    <submittedName>
        <fullName evidence="1">Uncharacterized protein</fullName>
    </submittedName>
</protein>
<dbReference type="EMBL" id="BGPR01000238">
    <property type="protein sequence ID" value="GBM07113.1"/>
    <property type="molecule type" value="Genomic_DNA"/>
</dbReference>
<proteinExistence type="predicted"/>
<dbReference type="Proteomes" id="UP000499080">
    <property type="component" value="Unassembled WGS sequence"/>
</dbReference>
<dbReference type="AlphaFoldDB" id="A0A4Y2CRV9"/>
<name>A0A4Y2CRV9_ARAVE</name>
<sequence length="89" mass="10039">MTVVGCFVQLEDESPGGKTTTTPLSFEGKVFKREGQKVNRLSATSIVFVWVSKNRNSEWAFFYSMLDESNSAEKDVALVDRSAFYRAFV</sequence>
<keyword evidence="2" id="KW-1185">Reference proteome</keyword>
<accession>A0A4Y2CRV9</accession>